<reference evidence="1 2" key="1">
    <citation type="submission" date="2024-01" db="EMBL/GenBank/DDBJ databases">
        <title>The genomes of 5 underutilized Papilionoideae crops provide insights into root nodulation and disease resistance.</title>
        <authorList>
            <person name="Yuan L."/>
        </authorList>
    </citation>
    <scope>NUCLEOTIDE SEQUENCE [LARGE SCALE GENOMIC DNA]</scope>
    <source>
        <strain evidence="1">LY-2023</strain>
        <tissue evidence="1">Leaf</tissue>
    </source>
</reference>
<keyword evidence="2" id="KW-1185">Reference proteome</keyword>
<dbReference type="Proteomes" id="UP001359559">
    <property type="component" value="Unassembled WGS sequence"/>
</dbReference>
<name>A0AAN9F6Q8_CLITE</name>
<dbReference type="AlphaFoldDB" id="A0AAN9F6Q8"/>
<organism evidence="1 2">
    <name type="scientific">Clitoria ternatea</name>
    <name type="common">Butterfly pea</name>
    <dbReference type="NCBI Taxonomy" id="43366"/>
    <lineage>
        <taxon>Eukaryota</taxon>
        <taxon>Viridiplantae</taxon>
        <taxon>Streptophyta</taxon>
        <taxon>Embryophyta</taxon>
        <taxon>Tracheophyta</taxon>
        <taxon>Spermatophyta</taxon>
        <taxon>Magnoliopsida</taxon>
        <taxon>eudicotyledons</taxon>
        <taxon>Gunneridae</taxon>
        <taxon>Pentapetalae</taxon>
        <taxon>rosids</taxon>
        <taxon>fabids</taxon>
        <taxon>Fabales</taxon>
        <taxon>Fabaceae</taxon>
        <taxon>Papilionoideae</taxon>
        <taxon>50 kb inversion clade</taxon>
        <taxon>NPAAA clade</taxon>
        <taxon>indigoferoid/millettioid clade</taxon>
        <taxon>Phaseoleae</taxon>
        <taxon>Clitoria</taxon>
    </lineage>
</organism>
<protein>
    <submittedName>
        <fullName evidence="1">Uncharacterized protein</fullName>
    </submittedName>
</protein>
<evidence type="ECO:0000313" key="1">
    <source>
        <dbReference type="EMBL" id="KAK7270942.1"/>
    </source>
</evidence>
<evidence type="ECO:0000313" key="2">
    <source>
        <dbReference type="Proteomes" id="UP001359559"/>
    </source>
</evidence>
<proteinExistence type="predicted"/>
<accession>A0AAN9F6Q8</accession>
<sequence>MCVFWQKTIFYFFIGDTGEGVDVGEEDGEVGAESFDEVRFGGGRERGEGADQGVDVVEDLLLLEAEDFFVGETKETPVRGSVGVRVRESESESERFVYLSRTL</sequence>
<gene>
    <name evidence="1" type="ORF">RJT34_26478</name>
</gene>
<comment type="caution">
    <text evidence="1">The sequence shown here is derived from an EMBL/GenBank/DDBJ whole genome shotgun (WGS) entry which is preliminary data.</text>
</comment>
<dbReference type="EMBL" id="JAYKXN010000007">
    <property type="protein sequence ID" value="KAK7270942.1"/>
    <property type="molecule type" value="Genomic_DNA"/>
</dbReference>